<sequence length="359" mass="39853">MSYPKFIIDKKKLKNNAMNALKMCNNLGIEAVGVVKAVNGLDKVIEILIEAGFKTLASSRLSQLKKIKEINPNILTYDLRIPMLSEVDELVSCADISLNSSLEVLKELNRVASEQNKVHGVIIMTECGDLREGIFDEEELLNTVCTIEKELKNLHLLGIGTNLGCYGSIMPTPEKMMELISKADKVSEAIGRRIEVVSGGASTSLPLVAKETMPKGITQLRIGDALYISDLDDCFDYKVFSDDDEAFTLQAEIIELKDKPSHPIGTIAVDAFGNKKEYEDKGIRRRALLAVGRQDLGDCLHLRPLDPNVEVIGGSSDHTILDITESEHCYKIGDIVSFHVMYENLLMLSQSEYVEKEYI</sequence>
<gene>
    <name evidence="5" type="ORF">E5S68_09190</name>
</gene>
<dbReference type="Pfam" id="PF01168">
    <property type="entry name" value="Ala_racemase_N"/>
    <property type="match status" value="1"/>
</dbReference>
<evidence type="ECO:0000256" key="2">
    <source>
        <dbReference type="ARBA" id="ARBA00022898"/>
    </source>
</evidence>
<dbReference type="Proteomes" id="UP000297986">
    <property type="component" value="Unassembled WGS sequence"/>
</dbReference>
<dbReference type="Gene3D" id="3.20.20.10">
    <property type="entry name" value="Alanine racemase"/>
    <property type="match status" value="1"/>
</dbReference>
<dbReference type="InterPro" id="IPR029066">
    <property type="entry name" value="PLP-binding_barrel"/>
</dbReference>
<name>A0A4Z1DTF6_9STRE</name>
<dbReference type="PANTHER" id="PTHR30511">
    <property type="entry name" value="ALANINE RACEMASE"/>
    <property type="match status" value="1"/>
</dbReference>
<organism evidence="5 6">
    <name type="scientific">Streptococcus rubneri</name>
    <dbReference type="NCBI Taxonomy" id="1234680"/>
    <lineage>
        <taxon>Bacteria</taxon>
        <taxon>Bacillati</taxon>
        <taxon>Bacillota</taxon>
        <taxon>Bacilli</taxon>
        <taxon>Lactobacillales</taxon>
        <taxon>Streptococcaceae</taxon>
        <taxon>Streptococcus</taxon>
    </lineage>
</organism>
<reference evidence="5 6" key="1">
    <citation type="submission" date="2019-04" db="EMBL/GenBank/DDBJ databases">
        <title>Genome sequencing of Streptococcus rubneri DSM 26920(T).</title>
        <authorList>
            <person name="Kook J.-K."/>
            <person name="Park S.-N."/>
            <person name="Lim Y.K."/>
        </authorList>
    </citation>
    <scope>NUCLEOTIDE SEQUENCE [LARGE SCALE GENOMIC DNA]</scope>
    <source>
        <strain evidence="5 6">DSM 26920</strain>
    </source>
</reference>
<evidence type="ECO:0000256" key="1">
    <source>
        <dbReference type="ARBA" id="ARBA00001933"/>
    </source>
</evidence>
<evidence type="ECO:0000313" key="5">
    <source>
        <dbReference type="EMBL" id="TGN91267.1"/>
    </source>
</evidence>
<evidence type="ECO:0000256" key="3">
    <source>
        <dbReference type="ARBA" id="ARBA00023235"/>
    </source>
</evidence>
<protein>
    <submittedName>
        <fullName evidence="5">Alanine/ornithine racemase family PLP-dependent enzyme</fullName>
    </submittedName>
</protein>
<evidence type="ECO:0000259" key="4">
    <source>
        <dbReference type="Pfam" id="PF01168"/>
    </source>
</evidence>
<dbReference type="GO" id="GO:0008784">
    <property type="term" value="F:alanine racemase activity"/>
    <property type="evidence" value="ECO:0007669"/>
    <property type="project" value="TreeGrafter"/>
</dbReference>
<keyword evidence="3" id="KW-0413">Isomerase</keyword>
<keyword evidence="6" id="KW-1185">Reference proteome</keyword>
<proteinExistence type="predicted"/>
<evidence type="ECO:0000313" key="6">
    <source>
        <dbReference type="Proteomes" id="UP000297986"/>
    </source>
</evidence>
<dbReference type="InterPro" id="IPR001608">
    <property type="entry name" value="Ala_racemase_N"/>
</dbReference>
<dbReference type="SUPFAM" id="SSF51419">
    <property type="entry name" value="PLP-binding barrel"/>
    <property type="match status" value="1"/>
</dbReference>
<comment type="caution">
    <text evidence="5">The sequence shown here is derived from an EMBL/GenBank/DDBJ whole genome shotgun (WGS) entry which is preliminary data.</text>
</comment>
<accession>A0A4Z1DTF6</accession>
<feature type="domain" description="Alanine racemase N-terminal" evidence="4">
    <location>
        <begin position="8"/>
        <end position="228"/>
    </location>
</feature>
<dbReference type="PANTHER" id="PTHR30511:SF3">
    <property type="entry name" value="LYSINE RACEMASE"/>
    <property type="match status" value="1"/>
</dbReference>
<dbReference type="GO" id="GO:0030170">
    <property type="term" value="F:pyridoxal phosphate binding"/>
    <property type="evidence" value="ECO:0007669"/>
    <property type="project" value="TreeGrafter"/>
</dbReference>
<dbReference type="OrthoDB" id="504078at2"/>
<dbReference type="GO" id="GO:0005829">
    <property type="term" value="C:cytosol"/>
    <property type="evidence" value="ECO:0007669"/>
    <property type="project" value="TreeGrafter"/>
</dbReference>
<dbReference type="InterPro" id="IPR000821">
    <property type="entry name" value="Ala_racemase"/>
</dbReference>
<dbReference type="RefSeq" id="WP_135783288.1">
    <property type="nucleotide sequence ID" value="NZ_MRXY01000006.1"/>
</dbReference>
<keyword evidence="2" id="KW-0663">Pyridoxal phosphate</keyword>
<dbReference type="AlphaFoldDB" id="A0A4Z1DTF6"/>
<comment type="cofactor">
    <cofactor evidence="1">
        <name>pyridoxal 5'-phosphate</name>
        <dbReference type="ChEBI" id="CHEBI:597326"/>
    </cofactor>
</comment>
<dbReference type="EMBL" id="SRRP01000002">
    <property type="protein sequence ID" value="TGN91267.1"/>
    <property type="molecule type" value="Genomic_DNA"/>
</dbReference>
<dbReference type="CDD" id="cd06815">
    <property type="entry name" value="PLPDE_III_AR_like_1"/>
    <property type="match status" value="1"/>
</dbReference>